<dbReference type="Proteomes" id="UP000326881">
    <property type="component" value="Plasmid unnamed"/>
</dbReference>
<organism evidence="1 2">
    <name type="scientific">Rhizobium grahamii</name>
    <dbReference type="NCBI Taxonomy" id="1120045"/>
    <lineage>
        <taxon>Bacteria</taxon>
        <taxon>Pseudomonadati</taxon>
        <taxon>Pseudomonadota</taxon>
        <taxon>Alphaproteobacteria</taxon>
        <taxon>Hyphomicrobiales</taxon>
        <taxon>Rhizobiaceae</taxon>
        <taxon>Rhizobium/Agrobacterium group</taxon>
        <taxon>Rhizobium</taxon>
    </lineage>
</organism>
<name>A0A5Q0CE59_9HYPH</name>
<proteinExistence type="predicted"/>
<gene>
    <name evidence="1" type="ORF">FZ934_25645</name>
</gene>
<protein>
    <submittedName>
        <fullName evidence="1">Uncharacterized protein</fullName>
    </submittedName>
</protein>
<dbReference type="OrthoDB" id="8398386at2"/>
<dbReference type="RefSeq" id="WP_153273579.1">
    <property type="nucleotide sequence ID" value="NZ_CP043499.1"/>
</dbReference>
<keyword evidence="2" id="KW-1185">Reference proteome</keyword>
<accession>A0A5Q0CE59</accession>
<geneLocation type="plasmid" evidence="1 2">
    <name>unnamed</name>
</geneLocation>
<dbReference type="KEGG" id="rgr:FZ934_25645"/>
<keyword evidence="1" id="KW-0614">Plasmid</keyword>
<evidence type="ECO:0000313" key="1">
    <source>
        <dbReference type="EMBL" id="QFY63622.1"/>
    </source>
</evidence>
<evidence type="ECO:0000313" key="2">
    <source>
        <dbReference type="Proteomes" id="UP000326881"/>
    </source>
</evidence>
<sequence length="66" mass="7620">MKQAAFEFEPQKNRRQQAQDREAIDALLTRDPEESLWDRLYWQFRVSPLVAAEISDVGGLPTSNSL</sequence>
<dbReference type="AlphaFoldDB" id="A0A5Q0CE59"/>
<dbReference type="EMBL" id="CP043499">
    <property type="protein sequence ID" value="QFY63622.1"/>
    <property type="molecule type" value="Genomic_DNA"/>
</dbReference>
<reference evidence="1 2" key="1">
    <citation type="submission" date="2019-08" db="EMBL/GenBank/DDBJ databases">
        <title>Prosopis cineraria nodule microbiome.</title>
        <authorList>
            <person name="Ali R."/>
            <person name="Chaluvadi S.R."/>
            <person name="Wang X."/>
        </authorList>
    </citation>
    <scope>NUCLEOTIDE SEQUENCE [LARGE SCALE GENOMIC DNA]</scope>
    <source>
        <strain evidence="1 2">BG7</strain>
        <plasmid evidence="1 2">unnamed</plasmid>
    </source>
</reference>